<evidence type="ECO:0008006" key="3">
    <source>
        <dbReference type="Google" id="ProtNLM"/>
    </source>
</evidence>
<accession>A0A374PEI8</accession>
<gene>
    <name evidence="1" type="ORF">DXD79_03325</name>
</gene>
<dbReference type="InterPro" id="IPR023833">
    <property type="entry name" value="Signal_pept_SipW-depend-type"/>
</dbReference>
<dbReference type="Proteomes" id="UP000263014">
    <property type="component" value="Unassembled WGS sequence"/>
</dbReference>
<organism evidence="1 2">
    <name type="scientific">Hungatella hathewayi</name>
    <dbReference type="NCBI Taxonomy" id="154046"/>
    <lineage>
        <taxon>Bacteria</taxon>
        <taxon>Bacillati</taxon>
        <taxon>Bacillota</taxon>
        <taxon>Clostridia</taxon>
        <taxon>Lachnospirales</taxon>
        <taxon>Lachnospiraceae</taxon>
        <taxon>Hungatella</taxon>
    </lineage>
</organism>
<dbReference type="AlphaFoldDB" id="A0A374PEI8"/>
<sequence length="215" mass="24111">MERRKLILKRKSLKLAVILAAFVLLTGIGGSWASYSNTVQIRNPLATEKSGVELVENFNPNSTFLPGETVEKKPFFRNTGELDLILRVKVLESWKDSQGNPVTTNPPDTEKVSKNWTDSWKTDWFLVGDYYYYKHVLKKSGSEGSVTEDILKSLTLSPEVSNDHHDYDYSGLVYELKFTSDAVPADSLSLDSWSGQINGENTKGIAFDWKGLLAP</sequence>
<name>A0A374PEI8_9FIRM</name>
<dbReference type="EMBL" id="QSON01000001">
    <property type="protein sequence ID" value="RGJ08435.1"/>
    <property type="molecule type" value="Genomic_DNA"/>
</dbReference>
<reference evidence="1 2" key="1">
    <citation type="submission" date="2018-08" db="EMBL/GenBank/DDBJ databases">
        <title>A genome reference for cultivated species of the human gut microbiota.</title>
        <authorList>
            <person name="Zou Y."/>
            <person name="Xue W."/>
            <person name="Luo G."/>
        </authorList>
    </citation>
    <scope>NUCLEOTIDE SEQUENCE [LARGE SCALE GENOMIC DNA]</scope>
    <source>
        <strain evidence="1 2">TM09-12</strain>
    </source>
</reference>
<comment type="caution">
    <text evidence="1">The sequence shown here is derived from an EMBL/GenBank/DDBJ whole genome shotgun (WGS) entry which is preliminary data.</text>
</comment>
<proteinExistence type="predicted"/>
<dbReference type="NCBIfam" id="TIGR04090">
    <property type="entry name" value="exp_by_SipW_IV"/>
    <property type="match status" value="1"/>
</dbReference>
<evidence type="ECO:0000313" key="1">
    <source>
        <dbReference type="EMBL" id="RGJ08435.1"/>
    </source>
</evidence>
<protein>
    <recommendedName>
        <fullName evidence="3">Camelysin metallo-endopeptidase</fullName>
    </recommendedName>
</protein>
<evidence type="ECO:0000313" key="2">
    <source>
        <dbReference type="Proteomes" id="UP000263014"/>
    </source>
</evidence>
<dbReference type="InterPro" id="IPR024008">
    <property type="entry name" value="BsaA"/>
</dbReference>
<dbReference type="NCBIfam" id="TIGR04088">
    <property type="entry name" value="cognate_SipW"/>
    <property type="match status" value="1"/>
</dbReference>